<feature type="compositionally biased region" description="Basic and acidic residues" evidence="1">
    <location>
        <begin position="75"/>
        <end position="94"/>
    </location>
</feature>
<proteinExistence type="predicted"/>
<evidence type="ECO:0000313" key="3">
    <source>
        <dbReference type="EMBL" id="MQT17586.1"/>
    </source>
</evidence>
<keyword evidence="4" id="KW-1185">Reference proteome</keyword>
<feature type="signal peptide" evidence="2">
    <location>
        <begin position="1"/>
        <end position="27"/>
    </location>
</feature>
<feature type="chain" id="PRO_5028925706" evidence="2">
    <location>
        <begin position="28"/>
        <end position="183"/>
    </location>
</feature>
<accession>A0A7C9KXY0</accession>
<comment type="caution">
    <text evidence="3">The sequence shown here is derived from an EMBL/GenBank/DDBJ whole genome shotgun (WGS) entry which is preliminary data.</text>
</comment>
<dbReference type="EMBL" id="WIOL01000003">
    <property type="protein sequence ID" value="MQT17586.1"/>
    <property type="molecule type" value="Genomic_DNA"/>
</dbReference>
<evidence type="ECO:0000313" key="4">
    <source>
        <dbReference type="Proteomes" id="UP000481327"/>
    </source>
</evidence>
<evidence type="ECO:0000256" key="2">
    <source>
        <dbReference type="SAM" id="SignalP"/>
    </source>
</evidence>
<reference evidence="3 4" key="1">
    <citation type="submission" date="2019-09" db="EMBL/GenBank/DDBJ databases">
        <title>Polymorphobacter sp. isolated from a lake in China.</title>
        <authorList>
            <person name="Liu Z."/>
        </authorList>
    </citation>
    <scope>NUCLEOTIDE SEQUENCE [LARGE SCALE GENOMIC DNA]</scope>
    <source>
        <strain evidence="3 4">D40P</strain>
    </source>
</reference>
<feature type="region of interest" description="Disordered" evidence="1">
    <location>
        <begin position="29"/>
        <end position="94"/>
    </location>
</feature>
<feature type="region of interest" description="Disordered" evidence="1">
    <location>
        <begin position="163"/>
        <end position="183"/>
    </location>
</feature>
<name>A0A7C9KXY0_9SPHN</name>
<dbReference type="RefSeq" id="WP_152578032.1">
    <property type="nucleotide sequence ID" value="NZ_JAATJI010000002.1"/>
</dbReference>
<evidence type="ECO:0000256" key="1">
    <source>
        <dbReference type="SAM" id="MobiDB-lite"/>
    </source>
</evidence>
<dbReference type="InterPro" id="IPR025961">
    <property type="entry name" value="Metal_resist"/>
</dbReference>
<dbReference type="Pfam" id="PF13801">
    <property type="entry name" value="Metal_resist"/>
    <property type="match status" value="1"/>
</dbReference>
<dbReference type="Proteomes" id="UP000481327">
    <property type="component" value="Unassembled WGS sequence"/>
</dbReference>
<sequence>MTMPQLRGLPRLALIGVMLAGTAPLVAQTTPAAPSAATSATPDRAAGKPGWHKGKRGDRRPGGMFAGLSEAGRATMRDAMKAGGDPRSDRDAVKAARDRMLTVLDADRLDAGALKRAMDDERQAAQVGHDKRQAAMLAGFTKLSTADRKAFVANARAMKDRMEARIGKMRGGRGPGDMPPPPM</sequence>
<organism evidence="3 4">
    <name type="scientific">Sandarakinorhabdus fusca</name>
    <dbReference type="NCBI Taxonomy" id="1439888"/>
    <lineage>
        <taxon>Bacteria</taxon>
        <taxon>Pseudomonadati</taxon>
        <taxon>Pseudomonadota</taxon>
        <taxon>Alphaproteobacteria</taxon>
        <taxon>Sphingomonadales</taxon>
        <taxon>Sphingosinicellaceae</taxon>
        <taxon>Sandarakinorhabdus</taxon>
    </lineage>
</organism>
<gene>
    <name evidence="3" type="ORF">F3168_09960</name>
</gene>
<feature type="compositionally biased region" description="Low complexity" evidence="1">
    <location>
        <begin position="29"/>
        <end position="44"/>
    </location>
</feature>
<keyword evidence="2" id="KW-0732">Signal</keyword>
<dbReference type="OrthoDB" id="7596335at2"/>
<protein>
    <submittedName>
        <fullName evidence="3">Periplasmic heavy metal sensor</fullName>
    </submittedName>
</protein>
<dbReference type="AlphaFoldDB" id="A0A7C9KXY0"/>